<evidence type="ECO:0000256" key="8">
    <source>
        <dbReference type="ARBA" id="ARBA00023054"/>
    </source>
</evidence>
<dbReference type="EMBL" id="JWZX01002699">
    <property type="protein sequence ID" value="KOO27568.1"/>
    <property type="molecule type" value="Genomic_DNA"/>
</dbReference>
<evidence type="ECO:0000256" key="4">
    <source>
        <dbReference type="ARBA" id="ARBA00022448"/>
    </source>
</evidence>
<comment type="subcellular location">
    <subcellularLocation>
        <location evidence="1">Golgi apparatus membrane</location>
        <topology evidence="1">Single-pass type IV membrane protein</topology>
    </subcellularLocation>
</comment>
<organism evidence="14 15">
    <name type="scientific">Chrysochromulina tobinii</name>
    <dbReference type="NCBI Taxonomy" id="1460289"/>
    <lineage>
        <taxon>Eukaryota</taxon>
        <taxon>Haptista</taxon>
        <taxon>Haptophyta</taxon>
        <taxon>Prymnesiophyceae</taxon>
        <taxon>Prymnesiales</taxon>
        <taxon>Chrysochromulinaceae</taxon>
        <taxon>Chrysochromulina</taxon>
    </lineage>
</organism>
<dbReference type="Pfam" id="PF08172">
    <property type="entry name" value="CASP_C"/>
    <property type="match status" value="1"/>
</dbReference>
<reference evidence="15" key="1">
    <citation type="journal article" date="2015" name="PLoS Genet.">
        <title>Genome Sequence and Transcriptome Analyses of Chrysochromulina tobin: Metabolic Tools for Enhanced Algal Fitness in the Prominent Order Prymnesiales (Haptophyceae).</title>
        <authorList>
            <person name="Hovde B.T."/>
            <person name="Deodato C.R."/>
            <person name="Hunsperger H.M."/>
            <person name="Ryken S.A."/>
            <person name="Yost W."/>
            <person name="Jha R.K."/>
            <person name="Patterson J."/>
            <person name="Monnat R.J. Jr."/>
            <person name="Barlow S.B."/>
            <person name="Starkenburg S.R."/>
            <person name="Cattolico R.A."/>
        </authorList>
    </citation>
    <scope>NUCLEOTIDE SEQUENCE</scope>
    <source>
        <strain evidence="15">CCMP291</strain>
    </source>
</reference>
<keyword evidence="4" id="KW-0813">Transport</keyword>
<dbReference type="GO" id="GO:0000139">
    <property type="term" value="C:Golgi membrane"/>
    <property type="evidence" value="ECO:0007669"/>
    <property type="project" value="UniProtKB-SubCell"/>
</dbReference>
<dbReference type="PANTHER" id="PTHR14043:SF2">
    <property type="entry name" value="HOMEOBOX PROTEIN CUT"/>
    <property type="match status" value="1"/>
</dbReference>
<evidence type="ECO:0000256" key="1">
    <source>
        <dbReference type="ARBA" id="ARBA00004409"/>
    </source>
</evidence>
<comment type="similarity">
    <text evidence="2">Belongs to the CASP family.</text>
</comment>
<evidence type="ECO:0000256" key="11">
    <source>
        <dbReference type="SAM" id="Phobius"/>
    </source>
</evidence>
<keyword evidence="5 11" id="KW-0812">Transmembrane</keyword>
<gene>
    <name evidence="14" type="ORF">Ctob_003337</name>
</gene>
<dbReference type="InterPro" id="IPR012955">
    <property type="entry name" value="CASP_C"/>
</dbReference>
<dbReference type="Proteomes" id="UP000037460">
    <property type="component" value="Unassembled WGS sequence"/>
</dbReference>
<evidence type="ECO:0000256" key="5">
    <source>
        <dbReference type="ARBA" id="ARBA00022692"/>
    </source>
</evidence>
<keyword evidence="9 11" id="KW-0472">Membrane</keyword>
<feature type="coiled-coil region" evidence="10">
    <location>
        <begin position="200"/>
        <end position="230"/>
    </location>
</feature>
<keyword evidence="7" id="KW-0333">Golgi apparatus</keyword>
<evidence type="ECO:0000256" key="9">
    <source>
        <dbReference type="ARBA" id="ARBA00023136"/>
    </source>
</evidence>
<dbReference type="AlphaFoldDB" id="A0A0M0JMV1"/>
<comment type="caution">
    <text evidence="14">The sequence shown here is derived from an EMBL/GenBank/DDBJ whole genome shotgun (WGS) entry which is preliminary data.</text>
</comment>
<dbReference type="GO" id="GO:0006891">
    <property type="term" value="P:intra-Golgi vesicle-mediated transport"/>
    <property type="evidence" value="ECO:0007669"/>
    <property type="project" value="InterPro"/>
</dbReference>
<accession>A0A0M0JMV1</accession>
<evidence type="ECO:0000259" key="12">
    <source>
        <dbReference type="Pfam" id="PF08172"/>
    </source>
</evidence>
<feature type="coiled-coil region" evidence="10">
    <location>
        <begin position="256"/>
        <end position="369"/>
    </location>
</feature>
<evidence type="ECO:0000256" key="2">
    <source>
        <dbReference type="ARBA" id="ARBA00006415"/>
    </source>
</evidence>
<evidence type="ECO:0000256" key="6">
    <source>
        <dbReference type="ARBA" id="ARBA00022989"/>
    </source>
</evidence>
<evidence type="ECO:0000256" key="3">
    <source>
        <dbReference type="ARBA" id="ARBA00018691"/>
    </source>
</evidence>
<feature type="domain" description="CASP C-terminal" evidence="12">
    <location>
        <begin position="343"/>
        <end position="485"/>
    </location>
</feature>
<keyword evidence="15" id="KW-1185">Reference proteome</keyword>
<dbReference type="Pfam" id="PF25398">
    <property type="entry name" value="CUX1_N"/>
    <property type="match status" value="1"/>
</dbReference>
<evidence type="ECO:0000259" key="13">
    <source>
        <dbReference type="Pfam" id="PF25398"/>
    </source>
</evidence>
<evidence type="ECO:0000256" key="7">
    <source>
        <dbReference type="ARBA" id="ARBA00023034"/>
    </source>
</evidence>
<name>A0A0M0JMV1_9EUKA</name>
<evidence type="ECO:0000256" key="10">
    <source>
        <dbReference type="SAM" id="Coils"/>
    </source>
</evidence>
<sequence>MKTAPPPVVAKLEAAIAVWTRADLSAERHIALDQQGLEIADNQERSAEGRDALKEVIRQFRAVAAEERPAQIGSVIRAFQAEVDALTRRQSSAETAFLSLYRSLDDAPDPVPLLREVSSEVRRLAAEAVEVEGLRQQIADYDREFTSLKNQEATIRRLERQLREVDSKSETVASEALEAALAAREAAWKEQASAAAEQYREREQANAAKLLRAQDEAREAARSHQQAQEALFEMRSSFEQVQEAAGAEMEVLRVELERATATQLATEKQRAALEEQLRASHASPSGAAAVAAAERAAADMAAAQAAVGRLEGQLSHKELQLAKTSAQLSAAERHLATLEEDLQRERSARRALEAKVASLEAQAEARRLQADNLKLYEKVKFLQSTVAAAGHSRDSLAATPIGRNSIEEQATEGRYQKMYEEKVNPFAAFHQRERQQRYAELPAPEKLMLNFSQFFLANRHARLFLFGYMVCLHLLVSGAMYAASHHC</sequence>
<keyword evidence="8 10" id="KW-0175">Coiled coil</keyword>
<evidence type="ECO:0000313" key="15">
    <source>
        <dbReference type="Proteomes" id="UP000037460"/>
    </source>
</evidence>
<protein>
    <recommendedName>
        <fullName evidence="3">Protein CASP</fullName>
    </recommendedName>
</protein>
<keyword evidence="6 11" id="KW-1133">Transmembrane helix</keyword>
<dbReference type="InterPro" id="IPR057476">
    <property type="entry name" value="Cux_N"/>
</dbReference>
<proteinExistence type="inferred from homology"/>
<dbReference type="OrthoDB" id="10257567at2759"/>
<dbReference type="PANTHER" id="PTHR14043">
    <property type="entry name" value="CCAAT DISPLACEMENT PROTEIN-RELATED"/>
    <property type="match status" value="1"/>
</dbReference>
<feature type="coiled-coil region" evidence="10">
    <location>
        <begin position="124"/>
        <end position="175"/>
    </location>
</feature>
<evidence type="ECO:0000313" key="14">
    <source>
        <dbReference type="EMBL" id="KOO27568.1"/>
    </source>
</evidence>
<feature type="domain" description="Cux N-terminal" evidence="13">
    <location>
        <begin position="10"/>
        <end position="120"/>
    </location>
</feature>
<feature type="transmembrane region" description="Helical" evidence="11">
    <location>
        <begin position="463"/>
        <end position="483"/>
    </location>
</feature>